<gene>
    <name evidence="1" type="ORF">TrLO_g14292</name>
</gene>
<proteinExistence type="predicted"/>
<reference evidence="2" key="1">
    <citation type="journal article" date="2023" name="Commun. Biol.">
        <title>Genome analysis of Parmales, the sister group of diatoms, reveals the evolutionary specialization of diatoms from phago-mixotrophs to photoautotrophs.</title>
        <authorList>
            <person name="Ban H."/>
            <person name="Sato S."/>
            <person name="Yoshikawa S."/>
            <person name="Yamada K."/>
            <person name="Nakamura Y."/>
            <person name="Ichinomiya M."/>
            <person name="Sato N."/>
            <person name="Blanc-Mathieu R."/>
            <person name="Endo H."/>
            <person name="Kuwata A."/>
            <person name="Ogata H."/>
        </authorList>
    </citation>
    <scope>NUCLEOTIDE SEQUENCE [LARGE SCALE GENOMIC DNA]</scope>
    <source>
        <strain evidence="2">NIES 3700</strain>
    </source>
</reference>
<sequence length="250" mass="28396">MFPRKFCISTIVHRHSLDSPPVIYFTHPSRLYTMDLEEAIKLPSTHYPILIIHPCYLAGKHPLLKEQPTAQYVFGYYGGGSTPFGRVSSEKWNSPSLVDWETGLEWGIPDKLPKLRGLELCVRNEAAWPDMRNLQELEMEFLPKQKPALMRLDVFSNVDATGTEGEGEEEDEKTEPKVDVLPKGSTVSVQYNGDPYDANFLRHSRAHSEYEAKFIDGTTCFMPADTGRVATKQKINVAERAKTPQMKKIH</sequence>
<dbReference type="AlphaFoldDB" id="A0A9W7FAP9"/>
<dbReference type="Proteomes" id="UP001165122">
    <property type="component" value="Unassembled WGS sequence"/>
</dbReference>
<evidence type="ECO:0000313" key="2">
    <source>
        <dbReference type="Proteomes" id="UP001165122"/>
    </source>
</evidence>
<dbReference type="OrthoDB" id="10615921at2759"/>
<name>A0A9W7FAP9_9STRA</name>
<evidence type="ECO:0000313" key="1">
    <source>
        <dbReference type="EMBL" id="GMI08093.1"/>
    </source>
</evidence>
<comment type="caution">
    <text evidence="1">The sequence shown here is derived from an EMBL/GenBank/DDBJ whole genome shotgun (WGS) entry which is preliminary data.</text>
</comment>
<accession>A0A9W7FAP9</accession>
<dbReference type="EMBL" id="BRXW01000119">
    <property type="protein sequence ID" value="GMI08093.1"/>
    <property type="molecule type" value="Genomic_DNA"/>
</dbReference>
<protein>
    <submittedName>
        <fullName evidence="1">Uncharacterized protein</fullName>
    </submittedName>
</protein>
<keyword evidence="2" id="KW-1185">Reference proteome</keyword>
<organism evidence="1 2">
    <name type="scientific">Triparma laevis f. longispina</name>
    <dbReference type="NCBI Taxonomy" id="1714387"/>
    <lineage>
        <taxon>Eukaryota</taxon>
        <taxon>Sar</taxon>
        <taxon>Stramenopiles</taxon>
        <taxon>Ochrophyta</taxon>
        <taxon>Bolidophyceae</taxon>
        <taxon>Parmales</taxon>
        <taxon>Triparmaceae</taxon>
        <taxon>Triparma</taxon>
    </lineage>
</organism>